<protein>
    <submittedName>
        <fullName evidence="1">Urea transporter</fullName>
    </submittedName>
</protein>
<sequence>MKNTSIFCRSLLRGTGQVMFMDNVNTGALFLTGIIIGSWMYGTVIVAVGAMAGLIASTIPAYLLHKGEKDADQGLCGYNGILIGCALPTFFADTLFMWTALIVLSAMSPWLRELMNKPLKHLGINALTFPFILLTWLSFCFALPTATSVPTETVHGITVSSLAEGLMNGVSQIFLINSYICGALFLLGLLIADWRAAVWCALGSAAGIILAFAFSQDTTAITNGLYGFNPALTAIALGTVFRKSAMLTIVGIIITFFIQIALAHLLPQVGIPGLTAPFCIATWIILVITSKRKVNE</sequence>
<reference evidence="1" key="1">
    <citation type="submission" date="2019-04" db="EMBL/GenBank/DDBJ databases">
        <title>Microbes associate with the intestines of laboratory mice.</title>
        <authorList>
            <person name="Navarre W."/>
            <person name="Wong E."/>
            <person name="Huang K."/>
            <person name="Tropini C."/>
            <person name="Ng K."/>
            <person name="Yu B."/>
        </authorList>
    </citation>
    <scope>NUCLEOTIDE SEQUENCE</scope>
    <source>
        <strain evidence="1">NM73_A23</strain>
    </source>
</reference>
<proteinExistence type="predicted"/>
<dbReference type="EMBL" id="SRZC01000013">
    <property type="protein sequence ID" value="TGX81871.1"/>
    <property type="molecule type" value="Genomic_DNA"/>
</dbReference>
<comment type="caution">
    <text evidence="1">The sequence shown here is derived from an EMBL/GenBank/DDBJ whole genome shotgun (WGS) entry which is preliminary data.</text>
</comment>
<name>A0AC61QPH1_9BACT</name>
<evidence type="ECO:0000313" key="2">
    <source>
        <dbReference type="Proteomes" id="UP000308886"/>
    </source>
</evidence>
<evidence type="ECO:0000313" key="1">
    <source>
        <dbReference type="EMBL" id="TGX81871.1"/>
    </source>
</evidence>
<keyword evidence="2" id="KW-1185">Reference proteome</keyword>
<organism evidence="1 2">
    <name type="scientific">Palleniella muris</name>
    <dbReference type="NCBI Taxonomy" id="3038145"/>
    <lineage>
        <taxon>Bacteria</taxon>
        <taxon>Pseudomonadati</taxon>
        <taxon>Bacteroidota</taxon>
        <taxon>Bacteroidia</taxon>
        <taxon>Bacteroidales</taxon>
        <taxon>Prevotellaceae</taxon>
        <taxon>Palleniella</taxon>
    </lineage>
</organism>
<accession>A0AC61QPH1</accession>
<gene>
    <name evidence="1" type="ORF">E5358_09040</name>
</gene>
<dbReference type="Proteomes" id="UP000308886">
    <property type="component" value="Unassembled WGS sequence"/>
</dbReference>